<comment type="subcellular location">
    <subcellularLocation>
        <location evidence="1">Membrane</location>
        <topology evidence="1">Multi-pass membrane protein</topology>
    </subcellularLocation>
</comment>
<keyword evidence="10" id="KW-1185">Reference proteome</keyword>
<evidence type="ECO:0000259" key="8">
    <source>
        <dbReference type="Pfam" id="PF12537"/>
    </source>
</evidence>
<dbReference type="AlphaFoldDB" id="A0AAX4JUM2"/>
<protein>
    <recommendedName>
        <fullName evidence="11">Abscisic acid G-protein coupled receptor-domain-containing protein</fullName>
    </recommendedName>
</protein>
<evidence type="ECO:0000259" key="7">
    <source>
        <dbReference type="Pfam" id="PF12430"/>
    </source>
</evidence>
<feature type="compositionally biased region" description="Low complexity" evidence="5">
    <location>
        <begin position="130"/>
        <end position="143"/>
    </location>
</feature>
<dbReference type="Pfam" id="PF12430">
    <property type="entry name" value="ABA_GPCR"/>
    <property type="match status" value="1"/>
</dbReference>
<dbReference type="InterPro" id="IPR025969">
    <property type="entry name" value="ABA_GPCR_dom"/>
</dbReference>
<feature type="transmembrane region" description="Helical" evidence="6">
    <location>
        <begin position="20"/>
        <end position="38"/>
    </location>
</feature>
<gene>
    <name evidence="9" type="ORF">L201_004059</name>
</gene>
<feature type="transmembrane region" description="Helical" evidence="6">
    <location>
        <begin position="302"/>
        <end position="325"/>
    </location>
</feature>
<dbReference type="GO" id="GO:0016020">
    <property type="term" value="C:membrane"/>
    <property type="evidence" value="ECO:0007669"/>
    <property type="project" value="UniProtKB-SubCell"/>
</dbReference>
<evidence type="ECO:0000256" key="4">
    <source>
        <dbReference type="ARBA" id="ARBA00023136"/>
    </source>
</evidence>
<feature type="transmembrane region" description="Helical" evidence="6">
    <location>
        <begin position="560"/>
        <end position="583"/>
    </location>
</feature>
<dbReference type="InterPro" id="IPR015672">
    <property type="entry name" value="GPHR/GTG"/>
</dbReference>
<feature type="compositionally biased region" description="Low complexity" evidence="5">
    <location>
        <begin position="175"/>
        <end position="197"/>
    </location>
</feature>
<keyword evidence="4 6" id="KW-0472">Membrane</keyword>
<feature type="transmembrane region" description="Helical" evidence="6">
    <location>
        <begin position="670"/>
        <end position="690"/>
    </location>
</feature>
<dbReference type="RefSeq" id="XP_066075904.1">
    <property type="nucleotide sequence ID" value="XM_066219807.1"/>
</dbReference>
<feature type="region of interest" description="Disordered" evidence="5">
    <location>
        <begin position="229"/>
        <end position="250"/>
    </location>
</feature>
<evidence type="ECO:0000256" key="5">
    <source>
        <dbReference type="SAM" id="MobiDB-lite"/>
    </source>
</evidence>
<feature type="transmembrane region" description="Helical" evidence="6">
    <location>
        <begin position="735"/>
        <end position="754"/>
    </location>
</feature>
<sequence>MEGETTPAPLIQPLTSAPSPILLDTLVLLVLRIVYFFLSRKFLLAAVNPRLRNISAPEQLLPSTSISKPSNLNTPRRGSRVVGLDGGITAESDLDTEDEALLGDGLDTPLSSYPGTPIRKDSNINLPELNNNNNNSGSNGSSSKNYYPRPEPYLGSSSNTGSGLGLGLGLHSNNESSLDLNDNNSNNGGLESGSGSLPYIPKDNDIELQQLGQKLKDAGSTVSKKVLQLSHGNSNSSNSSRNRNNNLQGIGKANKKATKGLHRFSRILFGICFAEGCNLLTLVIFHAIGILHSRSRRVNFSVSLHVILAIILLVVPLVQCLLLTYRSRDTSSLSTTPSRSSSISFTSRFLISLIPFTLYIFLFTRIPPYITAIPITPVPILPTPVLEVNEPSSTAGTIDEAIVQWSTSGPEGWEQGGWLAPSLGRVVVLGVLVLGSLSGFGAVRSAWNFFEHTIGTGSRSLTDNDILQAERSLYRVRHDLVTKREEIARVADASGISTPVRGGWMGRMFGSQNQEAISLQAELSGLKTMEHQVSKSLKAMKIRKKHQDFGQTLRGQFYNLFGYVFAIYCAARLIMCLPSLFFAPLTSSQKASEDVIEEGKGNTNGDWISFLLALAISKLPAGSIDIDVPSWSRSISIILTGVLILSSLAQVMRNLNKVLRLTSKSVGAGFLLLSLGQLFATYVISLLVQLRTSLPPEDLNININPSTHFDQSHAQQQQQQQTDHSLLSSLPDFRVFGRLFDITFLFAALSTAIYRYIAMKINGADDVGEVYRY</sequence>
<dbReference type="GeneID" id="91094729"/>
<dbReference type="PANTHER" id="PTHR15948:SF0">
    <property type="entry name" value="GOLGI PH REGULATOR A-RELATED"/>
    <property type="match status" value="1"/>
</dbReference>
<reference evidence="9 10" key="1">
    <citation type="submission" date="2024-01" db="EMBL/GenBank/DDBJ databases">
        <title>Comparative genomics of Cryptococcus and Kwoniella reveals pathogenesis evolution and contrasting modes of karyotype evolution via chromosome fusion or intercentromeric recombination.</title>
        <authorList>
            <person name="Coelho M.A."/>
            <person name="David-Palma M."/>
            <person name="Shea T."/>
            <person name="Bowers K."/>
            <person name="McGinley-Smith S."/>
            <person name="Mohammad A.W."/>
            <person name="Gnirke A."/>
            <person name="Yurkov A.M."/>
            <person name="Nowrousian M."/>
            <person name="Sun S."/>
            <person name="Cuomo C.A."/>
            <person name="Heitman J."/>
        </authorList>
    </citation>
    <scope>NUCLEOTIDE SEQUENCE [LARGE SCALE GENOMIC DNA]</scope>
    <source>
        <strain evidence="9 10">CBS 6074</strain>
    </source>
</reference>
<name>A0AAX4JUM2_9TREE</name>
<evidence type="ECO:0000256" key="6">
    <source>
        <dbReference type="SAM" id="Phobius"/>
    </source>
</evidence>
<feature type="transmembrane region" description="Helical" evidence="6">
    <location>
        <begin position="345"/>
        <end position="364"/>
    </location>
</feature>
<feature type="domain" description="Abscisic acid G-protein coupled receptor-like" evidence="7">
    <location>
        <begin position="550"/>
        <end position="758"/>
    </location>
</feature>
<feature type="transmembrane region" description="Helical" evidence="6">
    <location>
        <begin position="267"/>
        <end position="290"/>
    </location>
</feature>
<feature type="transmembrane region" description="Helical" evidence="6">
    <location>
        <begin position="631"/>
        <end position="649"/>
    </location>
</feature>
<evidence type="ECO:0000256" key="2">
    <source>
        <dbReference type="ARBA" id="ARBA00022692"/>
    </source>
</evidence>
<dbReference type="InterPro" id="IPR022535">
    <property type="entry name" value="Golgi_pH-regulator_cons_dom"/>
</dbReference>
<evidence type="ECO:0000313" key="10">
    <source>
        <dbReference type="Proteomes" id="UP001355207"/>
    </source>
</evidence>
<feature type="compositionally biased region" description="Polar residues" evidence="5">
    <location>
        <begin position="62"/>
        <end position="76"/>
    </location>
</feature>
<feature type="domain" description="Golgi pH regulator conserved" evidence="8">
    <location>
        <begin position="422"/>
        <end position="487"/>
    </location>
</feature>
<evidence type="ECO:0000313" key="9">
    <source>
        <dbReference type="EMBL" id="WWC89141.1"/>
    </source>
</evidence>
<proteinExistence type="predicted"/>
<feature type="region of interest" description="Disordered" evidence="5">
    <location>
        <begin position="175"/>
        <end position="202"/>
    </location>
</feature>
<feature type="region of interest" description="Disordered" evidence="5">
    <location>
        <begin position="101"/>
        <end position="160"/>
    </location>
</feature>
<evidence type="ECO:0008006" key="11">
    <source>
        <dbReference type="Google" id="ProtNLM"/>
    </source>
</evidence>
<dbReference type="PANTHER" id="PTHR15948">
    <property type="entry name" value="G-PROTEIN COUPLED RECEPTOR 89-RELATED"/>
    <property type="match status" value="1"/>
</dbReference>
<feature type="region of interest" description="Disordered" evidence="5">
    <location>
        <begin position="62"/>
        <end position="84"/>
    </location>
</feature>
<dbReference type="Pfam" id="PF12537">
    <property type="entry name" value="GPHR_N"/>
    <property type="match status" value="1"/>
</dbReference>
<dbReference type="Proteomes" id="UP001355207">
    <property type="component" value="Chromosome 5"/>
</dbReference>
<evidence type="ECO:0000256" key="1">
    <source>
        <dbReference type="ARBA" id="ARBA00004141"/>
    </source>
</evidence>
<dbReference type="EMBL" id="CP144102">
    <property type="protein sequence ID" value="WWC89141.1"/>
    <property type="molecule type" value="Genomic_DNA"/>
</dbReference>
<evidence type="ECO:0000256" key="3">
    <source>
        <dbReference type="ARBA" id="ARBA00022989"/>
    </source>
</evidence>
<organism evidence="9 10">
    <name type="scientific">Kwoniella dendrophila CBS 6074</name>
    <dbReference type="NCBI Taxonomy" id="1295534"/>
    <lineage>
        <taxon>Eukaryota</taxon>
        <taxon>Fungi</taxon>
        <taxon>Dikarya</taxon>
        <taxon>Basidiomycota</taxon>
        <taxon>Agaricomycotina</taxon>
        <taxon>Tremellomycetes</taxon>
        <taxon>Tremellales</taxon>
        <taxon>Cryptococcaceae</taxon>
        <taxon>Kwoniella</taxon>
    </lineage>
</organism>
<feature type="compositionally biased region" description="Low complexity" evidence="5">
    <location>
        <begin position="233"/>
        <end position="246"/>
    </location>
</feature>
<feature type="transmembrane region" description="Helical" evidence="6">
    <location>
        <begin position="423"/>
        <end position="443"/>
    </location>
</feature>
<accession>A0AAX4JUM2</accession>
<keyword evidence="2 6" id="KW-0812">Transmembrane</keyword>
<keyword evidence="3 6" id="KW-1133">Transmembrane helix</keyword>